<evidence type="ECO:0000256" key="1">
    <source>
        <dbReference type="SAM" id="Phobius"/>
    </source>
</evidence>
<reference evidence="2 3" key="2">
    <citation type="journal article" date="2018" name="New Phytol.">
        <title>High intraspecific genome diversity in the model arbuscular mycorrhizal symbiont Rhizophagus irregularis.</title>
        <authorList>
            <person name="Chen E.C.H."/>
            <person name="Morin E."/>
            <person name="Beaudet D."/>
            <person name="Noel J."/>
            <person name="Yildirir G."/>
            <person name="Ndikumana S."/>
            <person name="Charron P."/>
            <person name="St-Onge C."/>
            <person name="Giorgi J."/>
            <person name="Kruger M."/>
            <person name="Marton T."/>
            <person name="Ropars J."/>
            <person name="Grigoriev I.V."/>
            <person name="Hainaut M."/>
            <person name="Henrissat B."/>
            <person name="Roux C."/>
            <person name="Martin F."/>
            <person name="Corradi N."/>
        </authorList>
    </citation>
    <scope>NUCLEOTIDE SEQUENCE [LARGE SCALE GENOMIC DNA]</scope>
    <source>
        <strain evidence="2 3">DAOM 197198</strain>
    </source>
</reference>
<evidence type="ECO:0008006" key="4">
    <source>
        <dbReference type="Google" id="ProtNLM"/>
    </source>
</evidence>
<keyword evidence="1" id="KW-0472">Membrane</keyword>
<feature type="non-terminal residue" evidence="2">
    <location>
        <position position="100"/>
    </location>
</feature>
<gene>
    <name evidence="2" type="ORF">GLOIN_2v1685950</name>
</gene>
<keyword evidence="1" id="KW-0812">Transmembrane</keyword>
<reference evidence="2 3" key="1">
    <citation type="journal article" date="2013" name="Proc. Natl. Acad. Sci. U.S.A.">
        <title>Genome of an arbuscular mycorrhizal fungus provides insight into the oldest plant symbiosis.</title>
        <authorList>
            <person name="Tisserant E."/>
            <person name="Malbreil M."/>
            <person name="Kuo A."/>
            <person name="Kohler A."/>
            <person name="Symeonidi A."/>
            <person name="Balestrini R."/>
            <person name="Charron P."/>
            <person name="Duensing N."/>
            <person name="Frei Dit Frey N."/>
            <person name="Gianinazzi-Pearson V."/>
            <person name="Gilbert L.B."/>
            <person name="Handa Y."/>
            <person name="Herr J.R."/>
            <person name="Hijri M."/>
            <person name="Koul R."/>
            <person name="Kawaguchi M."/>
            <person name="Krajinski F."/>
            <person name="Lammers P.J."/>
            <person name="Masclaux F.G."/>
            <person name="Murat C."/>
            <person name="Morin E."/>
            <person name="Ndikumana S."/>
            <person name="Pagni M."/>
            <person name="Petitpierre D."/>
            <person name="Requena N."/>
            <person name="Rosikiewicz P."/>
            <person name="Riley R."/>
            <person name="Saito K."/>
            <person name="San Clemente H."/>
            <person name="Shapiro H."/>
            <person name="van Tuinen D."/>
            <person name="Becard G."/>
            <person name="Bonfante P."/>
            <person name="Paszkowski U."/>
            <person name="Shachar-Hill Y.Y."/>
            <person name="Tuskan G.A."/>
            <person name="Young P.W."/>
            <person name="Sanders I.R."/>
            <person name="Henrissat B."/>
            <person name="Rensing S.A."/>
            <person name="Grigoriev I.V."/>
            <person name="Corradi N."/>
            <person name="Roux C."/>
            <person name="Martin F."/>
        </authorList>
    </citation>
    <scope>NUCLEOTIDE SEQUENCE [LARGE SCALE GENOMIC DNA]</scope>
    <source>
        <strain evidence="2 3">DAOM 197198</strain>
    </source>
</reference>
<proteinExistence type="predicted"/>
<dbReference type="AlphaFoldDB" id="A0A2P4PDR0"/>
<name>A0A2P4PDR0_RHIID</name>
<evidence type="ECO:0000313" key="3">
    <source>
        <dbReference type="Proteomes" id="UP000018888"/>
    </source>
</evidence>
<keyword evidence="1" id="KW-1133">Transmembrane helix</keyword>
<organism evidence="2 3">
    <name type="scientific">Rhizophagus irregularis (strain DAOM 181602 / DAOM 197198 / MUCL 43194)</name>
    <name type="common">Arbuscular mycorrhizal fungus</name>
    <name type="synonym">Glomus intraradices</name>
    <dbReference type="NCBI Taxonomy" id="747089"/>
    <lineage>
        <taxon>Eukaryota</taxon>
        <taxon>Fungi</taxon>
        <taxon>Fungi incertae sedis</taxon>
        <taxon>Mucoromycota</taxon>
        <taxon>Glomeromycotina</taxon>
        <taxon>Glomeromycetes</taxon>
        <taxon>Glomerales</taxon>
        <taxon>Glomeraceae</taxon>
        <taxon>Rhizophagus</taxon>
    </lineage>
</organism>
<protein>
    <recommendedName>
        <fullName evidence="4">Ion transport domain-containing protein</fullName>
    </recommendedName>
</protein>
<dbReference type="EMBL" id="AUPC02000265">
    <property type="protein sequence ID" value="POG63511.1"/>
    <property type="molecule type" value="Genomic_DNA"/>
</dbReference>
<sequence length="100" mass="11883">NENEFFNIPSMGATINSRWRQAMKYWVGPLGLYIVFLIIFSTLSQIYLSDNLNYGLNITMIVIFYYIGTYLLLIELMQMVKYRSKYFTIFNMLDLCSIFL</sequence>
<dbReference type="Proteomes" id="UP000018888">
    <property type="component" value="Unassembled WGS sequence"/>
</dbReference>
<feature type="transmembrane region" description="Helical" evidence="1">
    <location>
        <begin position="25"/>
        <end position="48"/>
    </location>
</feature>
<evidence type="ECO:0000313" key="2">
    <source>
        <dbReference type="EMBL" id="POG63511.1"/>
    </source>
</evidence>
<feature type="transmembrane region" description="Helical" evidence="1">
    <location>
        <begin position="54"/>
        <end position="74"/>
    </location>
</feature>
<comment type="caution">
    <text evidence="2">The sequence shown here is derived from an EMBL/GenBank/DDBJ whole genome shotgun (WGS) entry which is preliminary data.</text>
</comment>
<keyword evidence="3" id="KW-1185">Reference proteome</keyword>
<accession>A0A2P4PDR0</accession>
<feature type="non-terminal residue" evidence="2">
    <location>
        <position position="1"/>
    </location>
</feature>